<feature type="transmembrane region" description="Helical" evidence="1">
    <location>
        <begin position="203"/>
        <end position="225"/>
    </location>
</feature>
<sequence>MILTDEFQENASNNVQQLLNNHDKSFNEMLSDDIGIQQGNDVKLLKPGSINLTLTFNKLEFEVCKHDCIGESKICYESLNGLGDTNAVGSCFTFPSSCEFKVKNGKDNDQIYFGDSLLLDVSGCLLSKMEYKYAAVLYGKFSAPIKSCDPKINPIDKMIKLQVMHFSLCPIIVKNAKIHVPEIASTISPPTANSNDPSLTASFPWWAILIIVLVIVFVVVAIVFVV</sequence>
<proteinExistence type="predicted"/>
<keyword evidence="1" id="KW-1133">Transmembrane helix</keyword>
<accession>A0A914YNU5</accession>
<evidence type="ECO:0000256" key="1">
    <source>
        <dbReference type="SAM" id="Phobius"/>
    </source>
</evidence>
<evidence type="ECO:0000313" key="2">
    <source>
        <dbReference type="Proteomes" id="UP000887577"/>
    </source>
</evidence>
<organism evidence="2 3">
    <name type="scientific">Panagrolaimus superbus</name>
    <dbReference type="NCBI Taxonomy" id="310955"/>
    <lineage>
        <taxon>Eukaryota</taxon>
        <taxon>Metazoa</taxon>
        <taxon>Ecdysozoa</taxon>
        <taxon>Nematoda</taxon>
        <taxon>Chromadorea</taxon>
        <taxon>Rhabditida</taxon>
        <taxon>Tylenchina</taxon>
        <taxon>Panagrolaimomorpha</taxon>
        <taxon>Panagrolaimoidea</taxon>
        <taxon>Panagrolaimidae</taxon>
        <taxon>Panagrolaimus</taxon>
    </lineage>
</organism>
<keyword evidence="2" id="KW-1185">Reference proteome</keyword>
<name>A0A914YNU5_9BILA</name>
<evidence type="ECO:0000313" key="3">
    <source>
        <dbReference type="WBParaSite" id="PSU_v2.g21286.t1"/>
    </source>
</evidence>
<keyword evidence="1" id="KW-0472">Membrane</keyword>
<dbReference type="AlphaFoldDB" id="A0A914YNU5"/>
<reference evidence="3" key="1">
    <citation type="submission" date="2022-11" db="UniProtKB">
        <authorList>
            <consortium name="WormBaseParasite"/>
        </authorList>
    </citation>
    <scope>IDENTIFICATION</scope>
</reference>
<keyword evidence="1" id="KW-0812">Transmembrane</keyword>
<dbReference type="Proteomes" id="UP000887577">
    <property type="component" value="Unplaced"/>
</dbReference>
<dbReference type="WBParaSite" id="PSU_v2.g21286.t1">
    <property type="protein sequence ID" value="PSU_v2.g21286.t1"/>
    <property type="gene ID" value="PSU_v2.g21286"/>
</dbReference>
<protein>
    <submittedName>
        <fullName evidence="3">Uncharacterized protein</fullName>
    </submittedName>
</protein>